<dbReference type="InterPro" id="IPR036259">
    <property type="entry name" value="MFS_trans_sf"/>
</dbReference>
<evidence type="ECO:0000256" key="2">
    <source>
        <dbReference type="ARBA" id="ARBA00022448"/>
    </source>
</evidence>
<dbReference type="SUPFAM" id="SSF103473">
    <property type="entry name" value="MFS general substrate transporter"/>
    <property type="match status" value="1"/>
</dbReference>
<dbReference type="Pfam" id="PF07690">
    <property type="entry name" value="MFS_1"/>
    <property type="match status" value="1"/>
</dbReference>
<evidence type="ECO:0000256" key="1">
    <source>
        <dbReference type="ARBA" id="ARBA00004651"/>
    </source>
</evidence>
<evidence type="ECO:0000259" key="7">
    <source>
        <dbReference type="PROSITE" id="PS50850"/>
    </source>
</evidence>
<dbReference type="PANTHER" id="PTHR43129">
    <property type="entry name" value="FOSMIDOMYCIN RESISTANCE PROTEIN"/>
    <property type="match status" value="1"/>
</dbReference>
<feature type="transmembrane region" description="Helical" evidence="6">
    <location>
        <begin position="215"/>
        <end position="236"/>
    </location>
</feature>
<sequence length="408" mass="43680">MNKKFIRLFAAGHLVTDIYQGALPAMLPFLISEKNLSYAAAAFLIFAANASSSIIQPLFGVYADKISLPWALGTGVLLGGIGIGLSGIISSYNVIFALVALSGIGIALYHPEGARLTNKFSGENKTTAVSEFAAGGNIGFALGPIITTIVLSFCGLNGTIILCIPAIIMGIILLYQSRHFSHSEHEKVSEDNSINYKKEVKVDDWRGFGRLTVTLLCRSTVFFGINTFLALYFVHVLKQSEVYGSIALSTLIVVGAVGTLFSGKLADKVGNKKIIILGYSGLFPLLIAFLNIKNPIIVSIILIPLGFFLYMPYSPMVALGQKYLPNHVGLASGVTMGLGVTMGGIISPILGWVSDNYGIHTALSALIIMPIFAVVLARKLPIPNEDINNKGKEGKRIVNIKKISNESL</sequence>
<evidence type="ECO:0000313" key="8">
    <source>
        <dbReference type="EMBL" id="MBW6409597.1"/>
    </source>
</evidence>
<organism evidence="8 9">
    <name type="scientific">Clostridium weizhouense</name>
    <dbReference type="NCBI Taxonomy" id="2859781"/>
    <lineage>
        <taxon>Bacteria</taxon>
        <taxon>Bacillati</taxon>
        <taxon>Bacillota</taxon>
        <taxon>Clostridia</taxon>
        <taxon>Eubacteriales</taxon>
        <taxon>Clostridiaceae</taxon>
        <taxon>Clostridium</taxon>
    </lineage>
</organism>
<feature type="transmembrane region" description="Helical" evidence="6">
    <location>
        <begin position="67"/>
        <end position="88"/>
    </location>
</feature>
<proteinExistence type="predicted"/>
<dbReference type="PANTHER" id="PTHR43129:SF1">
    <property type="entry name" value="FOSMIDOMYCIN RESISTANCE PROTEIN"/>
    <property type="match status" value="1"/>
</dbReference>
<dbReference type="Gene3D" id="1.20.1250.20">
    <property type="entry name" value="MFS general substrate transporter like domains"/>
    <property type="match status" value="2"/>
</dbReference>
<feature type="transmembrane region" description="Helical" evidence="6">
    <location>
        <begin position="36"/>
        <end position="55"/>
    </location>
</feature>
<dbReference type="EMBL" id="JAHXPT010000003">
    <property type="protein sequence ID" value="MBW6409597.1"/>
    <property type="molecule type" value="Genomic_DNA"/>
</dbReference>
<keyword evidence="4 6" id="KW-1133">Transmembrane helix</keyword>
<protein>
    <submittedName>
        <fullName evidence="8">MFS transporter</fullName>
    </submittedName>
</protein>
<reference evidence="8 9" key="1">
    <citation type="submission" date="2021-07" db="EMBL/GenBank/DDBJ databases">
        <title>Clostridium weizhouense sp. nov., an anaerobic bacterium isolated from activated sludge of Petroleum wastewater.</title>
        <authorList>
            <person name="Li Q."/>
        </authorList>
    </citation>
    <scope>NUCLEOTIDE SEQUENCE [LARGE SCALE GENOMIC DNA]</scope>
    <source>
        <strain evidence="8 9">YB-6</strain>
    </source>
</reference>
<dbReference type="InterPro" id="IPR020846">
    <property type="entry name" value="MFS_dom"/>
</dbReference>
<keyword evidence="2" id="KW-0813">Transport</keyword>
<evidence type="ECO:0000313" key="9">
    <source>
        <dbReference type="Proteomes" id="UP001519921"/>
    </source>
</evidence>
<dbReference type="PROSITE" id="PS50850">
    <property type="entry name" value="MFS"/>
    <property type="match status" value="1"/>
</dbReference>
<feature type="transmembrane region" description="Helical" evidence="6">
    <location>
        <begin position="159"/>
        <end position="175"/>
    </location>
</feature>
<accession>A0ABS7ALS6</accession>
<evidence type="ECO:0000256" key="3">
    <source>
        <dbReference type="ARBA" id="ARBA00022692"/>
    </source>
</evidence>
<evidence type="ECO:0000256" key="4">
    <source>
        <dbReference type="ARBA" id="ARBA00022989"/>
    </source>
</evidence>
<keyword evidence="9" id="KW-1185">Reference proteome</keyword>
<feature type="transmembrane region" description="Helical" evidence="6">
    <location>
        <begin position="132"/>
        <end position="153"/>
    </location>
</feature>
<feature type="transmembrane region" description="Helical" evidence="6">
    <location>
        <begin position="296"/>
        <end position="316"/>
    </location>
</feature>
<gene>
    <name evidence="8" type="ORF">KYD98_05790</name>
</gene>
<dbReference type="CDD" id="cd17478">
    <property type="entry name" value="MFS_FsR"/>
    <property type="match status" value="1"/>
</dbReference>
<feature type="transmembrane region" description="Helical" evidence="6">
    <location>
        <begin position="94"/>
        <end position="111"/>
    </location>
</feature>
<feature type="transmembrane region" description="Helical" evidence="6">
    <location>
        <begin position="242"/>
        <end position="262"/>
    </location>
</feature>
<keyword evidence="3 6" id="KW-0812">Transmembrane</keyword>
<name>A0ABS7ALS6_9CLOT</name>
<comment type="caution">
    <text evidence="8">The sequence shown here is derived from an EMBL/GenBank/DDBJ whole genome shotgun (WGS) entry which is preliminary data.</text>
</comment>
<feature type="transmembrane region" description="Helical" evidence="6">
    <location>
        <begin position="328"/>
        <end position="351"/>
    </location>
</feature>
<comment type="subcellular location">
    <subcellularLocation>
        <location evidence="1">Cell membrane</location>
        <topology evidence="1">Multi-pass membrane protein</topology>
    </subcellularLocation>
</comment>
<feature type="transmembrane region" description="Helical" evidence="6">
    <location>
        <begin position="357"/>
        <end position="377"/>
    </location>
</feature>
<keyword evidence="5 6" id="KW-0472">Membrane</keyword>
<evidence type="ECO:0000256" key="5">
    <source>
        <dbReference type="ARBA" id="ARBA00023136"/>
    </source>
</evidence>
<dbReference type="InterPro" id="IPR011701">
    <property type="entry name" value="MFS"/>
</dbReference>
<dbReference type="RefSeq" id="WP_219778648.1">
    <property type="nucleotide sequence ID" value="NZ_JAHXPT010000003.1"/>
</dbReference>
<evidence type="ECO:0000256" key="6">
    <source>
        <dbReference type="SAM" id="Phobius"/>
    </source>
</evidence>
<feature type="transmembrane region" description="Helical" evidence="6">
    <location>
        <begin position="274"/>
        <end position="290"/>
    </location>
</feature>
<dbReference type="Proteomes" id="UP001519921">
    <property type="component" value="Unassembled WGS sequence"/>
</dbReference>
<feature type="domain" description="Major facilitator superfamily (MFS) profile" evidence="7">
    <location>
        <begin position="5"/>
        <end position="382"/>
    </location>
</feature>